<organism evidence="2 3">
    <name type="scientific">Aurantiacibacter luteus</name>
    <dbReference type="NCBI Taxonomy" id="1581420"/>
    <lineage>
        <taxon>Bacteria</taxon>
        <taxon>Pseudomonadati</taxon>
        <taxon>Pseudomonadota</taxon>
        <taxon>Alphaproteobacteria</taxon>
        <taxon>Sphingomonadales</taxon>
        <taxon>Erythrobacteraceae</taxon>
        <taxon>Aurantiacibacter</taxon>
    </lineage>
</organism>
<feature type="region of interest" description="Disordered" evidence="1">
    <location>
        <begin position="112"/>
        <end position="131"/>
    </location>
</feature>
<sequence length="151" mass="17834">MWHRSIVDFWGDGLEEAVQVDFDIQMGNVEGLAEYIRRNEGWVHPVAGETILQLLDGTHRTHRLKWRRSPKLNPKQMPLRETVKRDYELAKEVARKGGFRRGMYARVCHEVGQNQSPKMSGKTVEKLVRPHRKDQRFADLTKYLEQRARRK</sequence>
<name>A0A0G9MU28_9SPHN</name>
<dbReference type="Proteomes" id="UP000053464">
    <property type="component" value="Unassembled WGS sequence"/>
</dbReference>
<evidence type="ECO:0000313" key="3">
    <source>
        <dbReference type="Proteomes" id="UP000053464"/>
    </source>
</evidence>
<protein>
    <submittedName>
        <fullName evidence="2">Uncharacterized protein</fullName>
    </submittedName>
</protein>
<dbReference type="PATRIC" id="fig|1581420.6.peg.1482"/>
<evidence type="ECO:0000313" key="2">
    <source>
        <dbReference type="EMBL" id="KLE34084.1"/>
    </source>
</evidence>
<accession>A0A0G9MU28</accession>
<gene>
    <name evidence="2" type="ORF">AAW00_07270</name>
</gene>
<proteinExistence type="predicted"/>
<reference evidence="2 3" key="1">
    <citation type="submission" date="2015-04" db="EMBL/GenBank/DDBJ databases">
        <title>The draft genome sequence of Erythrobacter luteus KA37.</title>
        <authorList>
            <person name="Zhuang L."/>
            <person name="Liu Y."/>
            <person name="Shao Z."/>
        </authorList>
    </citation>
    <scope>NUCLEOTIDE SEQUENCE [LARGE SCALE GENOMIC DNA]</scope>
    <source>
        <strain evidence="2 3">KA37</strain>
    </source>
</reference>
<evidence type="ECO:0000256" key="1">
    <source>
        <dbReference type="SAM" id="MobiDB-lite"/>
    </source>
</evidence>
<dbReference type="AlphaFoldDB" id="A0A0G9MU28"/>
<keyword evidence="3" id="KW-1185">Reference proteome</keyword>
<comment type="caution">
    <text evidence="2">The sequence shown here is derived from an EMBL/GenBank/DDBJ whole genome shotgun (WGS) entry which is preliminary data.</text>
</comment>
<dbReference type="EMBL" id="LBHB01000002">
    <property type="protein sequence ID" value="KLE34084.1"/>
    <property type="molecule type" value="Genomic_DNA"/>
</dbReference>